<accession>A0ABR1TQI3</accession>
<dbReference type="RefSeq" id="XP_066711128.1">
    <property type="nucleotide sequence ID" value="XM_066862018.1"/>
</dbReference>
<dbReference type="EMBL" id="JAQQWL010000011">
    <property type="protein sequence ID" value="KAK8048879.1"/>
    <property type="molecule type" value="Genomic_DNA"/>
</dbReference>
<name>A0ABR1TQI3_9PEZI</name>
<dbReference type="Proteomes" id="UP001480595">
    <property type="component" value="Unassembled WGS sequence"/>
</dbReference>
<evidence type="ECO:0000256" key="1">
    <source>
        <dbReference type="SAM" id="MobiDB-lite"/>
    </source>
</evidence>
<dbReference type="SUPFAM" id="SSF57959">
    <property type="entry name" value="Leucine zipper domain"/>
    <property type="match status" value="1"/>
</dbReference>
<dbReference type="Gene3D" id="1.20.5.170">
    <property type="match status" value="1"/>
</dbReference>
<feature type="region of interest" description="Disordered" evidence="1">
    <location>
        <begin position="1"/>
        <end position="93"/>
    </location>
</feature>
<gene>
    <name evidence="2" type="ORF">PG994_010609</name>
</gene>
<feature type="compositionally biased region" description="Basic residues" evidence="1">
    <location>
        <begin position="26"/>
        <end position="40"/>
    </location>
</feature>
<organism evidence="2 3">
    <name type="scientific">Apiospora phragmitis</name>
    <dbReference type="NCBI Taxonomy" id="2905665"/>
    <lineage>
        <taxon>Eukaryota</taxon>
        <taxon>Fungi</taxon>
        <taxon>Dikarya</taxon>
        <taxon>Ascomycota</taxon>
        <taxon>Pezizomycotina</taxon>
        <taxon>Sordariomycetes</taxon>
        <taxon>Xylariomycetidae</taxon>
        <taxon>Amphisphaeriales</taxon>
        <taxon>Apiosporaceae</taxon>
        <taxon>Apiospora</taxon>
    </lineage>
</organism>
<evidence type="ECO:0000313" key="2">
    <source>
        <dbReference type="EMBL" id="KAK8048879.1"/>
    </source>
</evidence>
<proteinExistence type="predicted"/>
<comment type="caution">
    <text evidence="2">The sequence shown here is derived from an EMBL/GenBank/DDBJ whole genome shotgun (WGS) entry which is preliminary data.</text>
</comment>
<sequence>MATQSQGGHGGMDDNEGGLRPSFTRFWKRLKPQPGPRRHITFVSANPGPAGPDSDPLSQQQHQQQHDEGAGSKAGARRAQDRRAQIQHRQRKANYAKELEADIVRLRGDIKRCKGDCRASRATTRACSGGWPPPLLWLGHRRGKSSGSRWVLALRDRSVVAEIDCPMTVAESGDGGISNSLPPPPPRGYGGDADAAAVWAASSSFSFEPDYLAYLDVNENLGSPAFQVTRRTKADQEGYPYFAEEVRTPGPTLGVTDDQVAELGQGSEEETDRAINFILAYELPCRAPQARARAGLVRDSPRVRAGGGAGRRREGPRPARRRAQGLGQVSALWGRHRASRVR</sequence>
<reference evidence="2 3" key="1">
    <citation type="submission" date="2023-01" db="EMBL/GenBank/DDBJ databases">
        <title>Analysis of 21 Apiospora genomes using comparative genomics revels a genus with tremendous synthesis potential of carbohydrate active enzymes and secondary metabolites.</title>
        <authorList>
            <person name="Sorensen T."/>
        </authorList>
    </citation>
    <scope>NUCLEOTIDE SEQUENCE [LARGE SCALE GENOMIC DNA]</scope>
    <source>
        <strain evidence="2 3">CBS 135458</strain>
    </source>
</reference>
<protein>
    <recommendedName>
        <fullName evidence="4">BZIP domain-containing protein</fullName>
    </recommendedName>
</protein>
<dbReference type="GeneID" id="92095081"/>
<dbReference type="InterPro" id="IPR046347">
    <property type="entry name" value="bZIP_sf"/>
</dbReference>
<dbReference type="CDD" id="cd14688">
    <property type="entry name" value="bZIP_YAP"/>
    <property type="match status" value="1"/>
</dbReference>
<evidence type="ECO:0000313" key="3">
    <source>
        <dbReference type="Proteomes" id="UP001480595"/>
    </source>
</evidence>
<feature type="region of interest" description="Disordered" evidence="1">
    <location>
        <begin position="299"/>
        <end position="342"/>
    </location>
</feature>
<evidence type="ECO:0008006" key="4">
    <source>
        <dbReference type="Google" id="ProtNLM"/>
    </source>
</evidence>
<keyword evidence="3" id="KW-1185">Reference proteome</keyword>